<dbReference type="CDD" id="cd00093">
    <property type="entry name" value="HTH_XRE"/>
    <property type="match status" value="1"/>
</dbReference>
<feature type="domain" description="HTH cro/C1-type" evidence="1">
    <location>
        <begin position="4"/>
        <end position="38"/>
    </location>
</feature>
<organism evidence="2 3">
    <name type="scientific">Desulfoferula mesophila</name>
    <dbReference type="NCBI Taxonomy" id="3058419"/>
    <lineage>
        <taxon>Bacteria</taxon>
        <taxon>Pseudomonadati</taxon>
        <taxon>Thermodesulfobacteriota</taxon>
        <taxon>Desulfarculia</taxon>
        <taxon>Desulfarculales</taxon>
        <taxon>Desulfarculaceae</taxon>
        <taxon>Desulfoferula</taxon>
    </lineage>
</organism>
<dbReference type="InterPro" id="IPR001387">
    <property type="entry name" value="Cro/C1-type_HTH"/>
</dbReference>
<dbReference type="Proteomes" id="UP001366166">
    <property type="component" value="Chromosome"/>
</dbReference>
<dbReference type="GO" id="GO:0003677">
    <property type="term" value="F:DNA binding"/>
    <property type="evidence" value="ECO:0007669"/>
    <property type="project" value="InterPro"/>
</dbReference>
<dbReference type="Gene3D" id="1.10.260.40">
    <property type="entry name" value="lambda repressor-like DNA-binding domains"/>
    <property type="match status" value="1"/>
</dbReference>
<dbReference type="InterPro" id="IPR010982">
    <property type="entry name" value="Lambda_DNA-bd_dom_sf"/>
</dbReference>
<dbReference type="Pfam" id="PF01381">
    <property type="entry name" value="HTH_3"/>
    <property type="match status" value="1"/>
</dbReference>
<proteinExistence type="predicted"/>
<accession>A0AAU9F350</accession>
<name>A0AAU9F350_9BACT</name>
<dbReference type="EMBL" id="AP028679">
    <property type="protein sequence ID" value="BEQ16187.1"/>
    <property type="molecule type" value="Genomic_DNA"/>
</dbReference>
<protein>
    <recommendedName>
        <fullName evidence="1">HTH cro/C1-type domain-containing protein</fullName>
    </recommendedName>
</protein>
<sequence length="79" mass="8895">MMEINPKYLSSIERGKENPTLNTLISLADNLEVDLGEIFSVLHAEDPVASKEMILSVLDRADEKQLNMILRMLLVIVGR</sequence>
<evidence type="ECO:0000259" key="1">
    <source>
        <dbReference type="PROSITE" id="PS50943"/>
    </source>
</evidence>
<gene>
    <name evidence="2" type="ORF">FAK_32530</name>
</gene>
<evidence type="ECO:0000313" key="2">
    <source>
        <dbReference type="EMBL" id="BEQ16187.1"/>
    </source>
</evidence>
<keyword evidence="3" id="KW-1185">Reference proteome</keyword>
<evidence type="ECO:0000313" key="3">
    <source>
        <dbReference type="Proteomes" id="UP001366166"/>
    </source>
</evidence>
<dbReference type="SUPFAM" id="SSF47413">
    <property type="entry name" value="lambda repressor-like DNA-binding domains"/>
    <property type="match status" value="1"/>
</dbReference>
<dbReference type="AlphaFoldDB" id="A0AAU9F350"/>
<dbReference type="PROSITE" id="PS50943">
    <property type="entry name" value="HTH_CROC1"/>
    <property type="match status" value="1"/>
</dbReference>
<reference evidence="3" key="1">
    <citation type="journal article" date="2023" name="Arch. Microbiol.">
        <title>Desulfoferula mesophilus gen. nov. sp. nov., a mesophilic sulfate-reducing bacterium isolated from a brackish lake sediment.</title>
        <authorList>
            <person name="Watanabe T."/>
            <person name="Yabe T."/>
            <person name="Tsuji J.M."/>
            <person name="Fukui M."/>
        </authorList>
    </citation>
    <scope>NUCLEOTIDE SEQUENCE [LARGE SCALE GENOMIC DNA]</scope>
    <source>
        <strain evidence="3">12FAK</strain>
    </source>
</reference>
<dbReference type="KEGG" id="dmp:FAK_32530"/>